<keyword evidence="1" id="KW-0677">Repeat</keyword>
<dbReference type="PANTHER" id="PTHR47493">
    <property type="entry name" value="OS08G0520200 PROTEIN"/>
    <property type="match status" value="1"/>
</dbReference>
<organism evidence="2 3">
    <name type="scientific">Salix brachista</name>
    <dbReference type="NCBI Taxonomy" id="2182728"/>
    <lineage>
        <taxon>Eukaryota</taxon>
        <taxon>Viridiplantae</taxon>
        <taxon>Streptophyta</taxon>
        <taxon>Embryophyta</taxon>
        <taxon>Tracheophyta</taxon>
        <taxon>Spermatophyta</taxon>
        <taxon>Magnoliopsida</taxon>
        <taxon>eudicotyledons</taxon>
        <taxon>Gunneridae</taxon>
        <taxon>Pentapetalae</taxon>
        <taxon>rosids</taxon>
        <taxon>fabids</taxon>
        <taxon>Malpighiales</taxon>
        <taxon>Salicaceae</taxon>
        <taxon>Saliceae</taxon>
        <taxon>Salix</taxon>
    </lineage>
</organism>
<dbReference type="NCBIfam" id="TIGR00756">
    <property type="entry name" value="PPR"/>
    <property type="match status" value="1"/>
</dbReference>
<evidence type="ECO:0000313" key="2">
    <source>
        <dbReference type="EMBL" id="KAB5552004.1"/>
    </source>
</evidence>
<comment type="caution">
    <text evidence="2">The sequence shown here is derived from an EMBL/GenBank/DDBJ whole genome shotgun (WGS) entry which is preliminary data.</text>
</comment>
<accession>A0A5N5MA28</accession>
<evidence type="ECO:0000313" key="3">
    <source>
        <dbReference type="Proteomes" id="UP000326939"/>
    </source>
</evidence>
<dbReference type="PANTHER" id="PTHR47493:SF1">
    <property type="entry name" value="OS08G0520200 PROTEIN"/>
    <property type="match status" value="1"/>
</dbReference>
<keyword evidence="3" id="KW-1185">Reference proteome</keyword>
<sequence length="199" mass="22277">MIWQWKCNQGVSGKETCVDCASLIQTFCKQRRAHLAGELFQKLKCEGFLLDSTTLSAIMPCYAYSGLLPQAQAIWEEMCIVLLFTQWLSCFGKGGQLDLMEYTLKKMVSKGLQVDSATGNAFVMYYSSHEGISEDVGSWFSSPILLHLTYRSKMHLVNSPVLLTDPSVFVFLGMGISIQVQRHLWSLRGSGCGLAERVR</sequence>
<reference evidence="3" key="1">
    <citation type="journal article" date="2019" name="Gigascience">
        <title>De novo genome assembly of the endangered Acer yangbiense, a plant species with extremely small populations endemic to Yunnan Province, China.</title>
        <authorList>
            <person name="Yang J."/>
            <person name="Wariss H.M."/>
            <person name="Tao L."/>
            <person name="Zhang R."/>
            <person name="Yun Q."/>
            <person name="Hollingsworth P."/>
            <person name="Dao Z."/>
            <person name="Luo G."/>
            <person name="Guo H."/>
            <person name="Ma Y."/>
            <person name="Sun W."/>
        </authorList>
    </citation>
    <scope>NUCLEOTIDE SEQUENCE [LARGE SCALE GENOMIC DNA]</scope>
    <source>
        <strain evidence="3">cv. br00</strain>
    </source>
</reference>
<evidence type="ECO:0000256" key="1">
    <source>
        <dbReference type="ARBA" id="ARBA00022737"/>
    </source>
</evidence>
<dbReference type="EMBL" id="VDCV01000006">
    <property type="protein sequence ID" value="KAB5552004.1"/>
    <property type="molecule type" value="Genomic_DNA"/>
</dbReference>
<name>A0A5N5MA28_9ROSI</name>
<protein>
    <recommendedName>
        <fullName evidence="4">Pentatricopeptide repeat-containing protein</fullName>
    </recommendedName>
</protein>
<proteinExistence type="predicted"/>
<dbReference type="AlphaFoldDB" id="A0A5N5MA28"/>
<dbReference type="Pfam" id="PF01535">
    <property type="entry name" value="PPR"/>
    <property type="match status" value="2"/>
</dbReference>
<dbReference type="InterPro" id="IPR011990">
    <property type="entry name" value="TPR-like_helical_dom_sf"/>
</dbReference>
<gene>
    <name evidence="2" type="ORF">DKX38_009315</name>
</gene>
<dbReference type="InterPro" id="IPR002885">
    <property type="entry name" value="PPR_rpt"/>
</dbReference>
<dbReference type="Proteomes" id="UP000326939">
    <property type="component" value="Chromosome 6"/>
</dbReference>
<dbReference type="Gene3D" id="1.25.40.10">
    <property type="entry name" value="Tetratricopeptide repeat domain"/>
    <property type="match status" value="1"/>
</dbReference>
<evidence type="ECO:0008006" key="4">
    <source>
        <dbReference type="Google" id="ProtNLM"/>
    </source>
</evidence>